<feature type="region of interest" description="Disordered" evidence="1">
    <location>
        <begin position="559"/>
        <end position="588"/>
    </location>
</feature>
<feature type="compositionally biased region" description="Basic and acidic residues" evidence="1">
    <location>
        <begin position="518"/>
        <end position="529"/>
    </location>
</feature>
<organism evidence="2 3">
    <name type="scientific">Clunio marinus</name>
    <dbReference type="NCBI Taxonomy" id="568069"/>
    <lineage>
        <taxon>Eukaryota</taxon>
        <taxon>Metazoa</taxon>
        <taxon>Ecdysozoa</taxon>
        <taxon>Arthropoda</taxon>
        <taxon>Hexapoda</taxon>
        <taxon>Insecta</taxon>
        <taxon>Pterygota</taxon>
        <taxon>Neoptera</taxon>
        <taxon>Endopterygota</taxon>
        <taxon>Diptera</taxon>
        <taxon>Nematocera</taxon>
        <taxon>Chironomoidea</taxon>
        <taxon>Chironomidae</taxon>
        <taxon>Clunio</taxon>
    </lineage>
</organism>
<gene>
    <name evidence="2" type="ORF">CLUMA_CG008732</name>
</gene>
<evidence type="ECO:0000313" key="3">
    <source>
        <dbReference type="Proteomes" id="UP000183832"/>
    </source>
</evidence>
<proteinExistence type="predicted"/>
<dbReference type="OrthoDB" id="407410at2759"/>
<feature type="compositionally biased region" description="Basic and acidic residues" evidence="1">
    <location>
        <begin position="488"/>
        <end position="509"/>
    </location>
</feature>
<evidence type="ECO:0000313" key="2">
    <source>
        <dbReference type="EMBL" id="CRK95411.1"/>
    </source>
</evidence>
<accession>A0A1J1I5F2</accession>
<sequence>MRKNKSEINANRFKSQHFPFEYIPVDDLHYYRRRKPCNCSKSALSRIFWILIDHCFPFSFFSQLLTDLFQSHISLSSKPERSSTFNTEYKQNFYEKPCFGRLAPVKRPPNLKVDAYPFLTGTAYKSEPNLYNYQTEYETNFPIRSVSPRLVMDIFSEQKSQYKPYSEEIISRARPPMVKKPNNLYLTGEIELFPEYKSSYVPYTLDSIYKYNQPLCTHLKREKKVKKTKSPPKNISPPPPPQEDDMDEHYKPIEAKILNNNYGVPCMNRYHQKLDSENDYMPEYRRQYKPVVGKRSSLIPQPSNLTKFDDDDDFYGASEYTNRYKSYDHFTKSAPIKKQDNLHVVGFNDMRPEYKERYKEVDMNTFERRYPYRHQDNLHSEGEFGRQMPEYYEKYKNHQNAFPEKAKPRQDFLALNGEMQYSPEYRKNYVGFPRQRPIVKRPPTNIRMPSSHDRDRKPDKLDLPITLSYHETGSPRPVRTNSQEEEFPIEKRPEYRRAMHNYLIKERSPSRSVSPMPIEKKQTTPKDPNDVSQILMDNKVNVPEEKIFDDNNEVIVEPLKKPSNFKIPTRSPSRHAEGRGPSYPLQKDHRFNEHESMAAQKRLSGGRRSNLKVTIDDYDSQYRESVSFEDDDERQVQVTPPRKPSSHRKSPKFGRRASNQSEDYNIRGRTNVIEANPRYVQEKRNELLPNRHEQRAYFHKSNQHQIPMAQPPADSLANNYQPNYEINKQNNYRQSLKDDRTPFVVIDQQAKSNTVKPNTWMKKQWYDTQ</sequence>
<reference evidence="2 3" key="1">
    <citation type="submission" date="2015-04" db="EMBL/GenBank/DDBJ databases">
        <authorList>
            <person name="Syromyatnikov M.Y."/>
            <person name="Popov V.N."/>
        </authorList>
    </citation>
    <scope>NUCLEOTIDE SEQUENCE [LARGE SCALE GENOMIC DNA]</scope>
</reference>
<dbReference type="STRING" id="568069.A0A1J1I5F2"/>
<feature type="compositionally biased region" description="Basic and acidic residues" evidence="1">
    <location>
        <begin position="450"/>
        <end position="462"/>
    </location>
</feature>
<keyword evidence="3" id="KW-1185">Reference proteome</keyword>
<dbReference type="Proteomes" id="UP000183832">
    <property type="component" value="Unassembled WGS sequence"/>
</dbReference>
<dbReference type="AlphaFoldDB" id="A0A1J1I5F2"/>
<feature type="region of interest" description="Disordered" evidence="1">
    <location>
        <begin position="221"/>
        <end position="246"/>
    </location>
</feature>
<name>A0A1J1I5F2_9DIPT</name>
<feature type="compositionally biased region" description="Basic residues" evidence="1">
    <location>
        <begin position="221"/>
        <end position="230"/>
    </location>
</feature>
<feature type="region of interest" description="Disordered" evidence="1">
    <location>
        <begin position="435"/>
        <end position="532"/>
    </location>
</feature>
<feature type="region of interest" description="Disordered" evidence="1">
    <location>
        <begin position="624"/>
        <end position="663"/>
    </location>
</feature>
<dbReference type="EMBL" id="CVRI01000041">
    <property type="protein sequence ID" value="CRK95411.1"/>
    <property type="molecule type" value="Genomic_DNA"/>
</dbReference>
<protein>
    <submittedName>
        <fullName evidence="2">CLUMA_CG008732, isoform A</fullName>
    </submittedName>
</protein>
<evidence type="ECO:0000256" key="1">
    <source>
        <dbReference type="SAM" id="MobiDB-lite"/>
    </source>
</evidence>
<feature type="compositionally biased region" description="Basic residues" evidence="1">
    <location>
        <begin position="644"/>
        <end position="655"/>
    </location>
</feature>